<dbReference type="Proteomes" id="UP000294848">
    <property type="component" value="Unassembled WGS sequence"/>
</dbReference>
<keyword evidence="3" id="KW-1185">Reference proteome</keyword>
<dbReference type="STRING" id="655355.SAMN05216283_102602"/>
<reference evidence="2 4" key="2">
    <citation type="submission" date="2019-03" db="EMBL/GenBank/DDBJ databases">
        <title>Freshwater and sediment microbial communities from various areas in North America, analyzing microbe dynamics in response to fracking.</title>
        <authorList>
            <person name="Lamendella R."/>
        </authorList>
    </citation>
    <scope>NUCLEOTIDE SEQUENCE [LARGE SCALE GENOMIC DNA]</scope>
    <source>
        <strain evidence="2 4">114D</strain>
    </source>
</reference>
<evidence type="ECO:0000313" key="3">
    <source>
        <dbReference type="Proteomes" id="UP000198964"/>
    </source>
</evidence>
<dbReference type="AlphaFoldDB" id="A0A1I2FUF2"/>
<evidence type="ECO:0000313" key="2">
    <source>
        <dbReference type="EMBL" id="TDO05309.1"/>
    </source>
</evidence>
<accession>A0A1I2FUF2</accession>
<organism evidence="1 3">
    <name type="scientific">Sunxiuqinia elliptica</name>
    <dbReference type="NCBI Taxonomy" id="655355"/>
    <lineage>
        <taxon>Bacteria</taxon>
        <taxon>Pseudomonadati</taxon>
        <taxon>Bacteroidota</taxon>
        <taxon>Bacteroidia</taxon>
        <taxon>Marinilabiliales</taxon>
        <taxon>Prolixibacteraceae</taxon>
        <taxon>Sunxiuqinia</taxon>
    </lineage>
</organism>
<proteinExistence type="predicted"/>
<dbReference type="EMBL" id="FONW01000002">
    <property type="protein sequence ID" value="SFF08387.1"/>
    <property type="molecule type" value="Genomic_DNA"/>
</dbReference>
<protein>
    <submittedName>
        <fullName evidence="1">Uncharacterized protein</fullName>
    </submittedName>
</protein>
<name>A0A1I2FUF2_9BACT</name>
<gene>
    <name evidence="2" type="ORF">DET52_101665</name>
    <name evidence="1" type="ORF">SAMN05216283_102602</name>
</gene>
<dbReference type="Proteomes" id="UP000198964">
    <property type="component" value="Unassembled WGS sequence"/>
</dbReference>
<evidence type="ECO:0000313" key="1">
    <source>
        <dbReference type="EMBL" id="SFF08387.1"/>
    </source>
</evidence>
<sequence>MYFYKPVVSEIRVGVFVVLKNEKNLTKDTDFGNIIGKCSCHGGRKLY</sequence>
<evidence type="ECO:0000313" key="4">
    <source>
        <dbReference type="Proteomes" id="UP000294848"/>
    </source>
</evidence>
<dbReference type="EMBL" id="SNWI01000001">
    <property type="protein sequence ID" value="TDO05309.1"/>
    <property type="molecule type" value="Genomic_DNA"/>
</dbReference>
<reference evidence="1 3" key="1">
    <citation type="submission" date="2016-10" db="EMBL/GenBank/DDBJ databases">
        <authorList>
            <person name="de Groot N.N."/>
        </authorList>
    </citation>
    <scope>NUCLEOTIDE SEQUENCE [LARGE SCALE GENOMIC DNA]</scope>
    <source>
        <strain evidence="1 3">CGMCC 1.9156</strain>
    </source>
</reference>